<dbReference type="SMART" id="SM00797">
    <property type="entry name" value="AHS2"/>
    <property type="match status" value="1"/>
</dbReference>
<evidence type="ECO:0000313" key="7">
    <source>
        <dbReference type="Proteomes" id="UP001220530"/>
    </source>
</evidence>
<feature type="domain" description="Carboxyltransferase" evidence="5">
    <location>
        <begin position="28"/>
        <end position="303"/>
    </location>
</feature>
<proteinExistence type="predicted"/>
<gene>
    <name evidence="6" type="ORF">PSQ19_03770</name>
</gene>
<keyword evidence="2" id="KW-0378">Hydrolase</keyword>
<protein>
    <submittedName>
        <fullName evidence="6">Biotin-dependent carboxyltransferase family protein</fullName>
    </submittedName>
</protein>
<evidence type="ECO:0000256" key="4">
    <source>
        <dbReference type="SAM" id="MobiDB-lite"/>
    </source>
</evidence>
<feature type="region of interest" description="Disordered" evidence="4">
    <location>
        <begin position="156"/>
        <end position="175"/>
    </location>
</feature>
<keyword evidence="3" id="KW-0067">ATP-binding</keyword>
<dbReference type="InterPro" id="IPR029000">
    <property type="entry name" value="Cyclophilin-like_dom_sf"/>
</dbReference>
<evidence type="ECO:0000256" key="3">
    <source>
        <dbReference type="ARBA" id="ARBA00022840"/>
    </source>
</evidence>
<dbReference type="SUPFAM" id="SSF50891">
    <property type="entry name" value="Cyclophilin-like"/>
    <property type="match status" value="1"/>
</dbReference>
<name>A0ABY7YQX3_9HYPH</name>
<accession>A0ABY7YQX3</accession>
<dbReference type="EMBL" id="CP118246">
    <property type="protein sequence ID" value="WDR03285.1"/>
    <property type="molecule type" value="Genomic_DNA"/>
</dbReference>
<evidence type="ECO:0000256" key="1">
    <source>
        <dbReference type="ARBA" id="ARBA00022741"/>
    </source>
</evidence>
<keyword evidence="1" id="KW-0547">Nucleotide-binding</keyword>
<dbReference type="PANTHER" id="PTHR43309:SF3">
    <property type="entry name" value="5-OXOPROLINASE SUBUNIT C"/>
    <property type="match status" value="1"/>
</dbReference>
<dbReference type="Gene3D" id="2.40.100.10">
    <property type="entry name" value="Cyclophilin-like"/>
    <property type="match status" value="1"/>
</dbReference>
<reference evidence="6 7" key="1">
    <citation type="submission" date="2023-02" db="EMBL/GenBank/DDBJ databases">
        <title>Devosia algicola sp. nov., isolated from the phycosphere of marine algae.</title>
        <authorList>
            <person name="Kim J.M."/>
            <person name="Lee J.K."/>
            <person name="Choi B.J."/>
            <person name="Bayburt H."/>
            <person name="Jeon C.O."/>
        </authorList>
    </citation>
    <scope>NUCLEOTIDE SEQUENCE [LARGE SCALE GENOMIC DNA]</scope>
    <source>
        <strain evidence="6 7">G20-9</strain>
    </source>
</reference>
<dbReference type="PANTHER" id="PTHR43309">
    <property type="entry name" value="5-OXOPROLINASE SUBUNIT C"/>
    <property type="match status" value="1"/>
</dbReference>
<dbReference type="InterPro" id="IPR052708">
    <property type="entry name" value="PxpC"/>
</dbReference>
<evidence type="ECO:0000313" key="6">
    <source>
        <dbReference type="EMBL" id="WDR03285.1"/>
    </source>
</evidence>
<dbReference type="Proteomes" id="UP001220530">
    <property type="component" value="Chromosome"/>
</dbReference>
<organism evidence="6 7">
    <name type="scientific">Devosia algicola</name>
    <dbReference type="NCBI Taxonomy" id="3026418"/>
    <lineage>
        <taxon>Bacteria</taxon>
        <taxon>Pseudomonadati</taxon>
        <taxon>Pseudomonadota</taxon>
        <taxon>Alphaproteobacteria</taxon>
        <taxon>Hyphomicrobiales</taxon>
        <taxon>Devosiaceae</taxon>
        <taxon>Devosia</taxon>
    </lineage>
</organism>
<dbReference type="RefSeq" id="WP_282219679.1">
    <property type="nucleotide sequence ID" value="NZ_CP118246.1"/>
</dbReference>
<sequence>MSATILIERVGPMTTVQDAGRIGALIHGVAASGPMDQHGFSTAAQKLPRWGTSGIEFTTSGLGLRLLSGQLEIGCAGGVFDARHNGSPLPWPATCQLVADDYLEITPSSYGNFGYVRFDCELDLPSVMGSLATNTRAGLGGFKGRALEVGDRLQFGRLGKDNQPSNPSSAPKGGDPIHFTWGIHAHLFNHDVRQGFVAGLFEVSEQMDRMGIKLRDQQNVFSSNQNLELVSEPVVPGDVQILGDGTPIVLMRDHQPTGGYPRIATISTPDLNRFAQCRPGTRICFEPITVEHSLAVEFSRRQM</sequence>
<dbReference type="InterPro" id="IPR003778">
    <property type="entry name" value="CT_A_B"/>
</dbReference>
<keyword evidence="7" id="KW-1185">Reference proteome</keyword>
<dbReference type="Pfam" id="PF02626">
    <property type="entry name" value="CT_A_B"/>
    <property type="match status" value="1"/>
</dbReference>
<evidence type="ECO:0000256" key="2">
    <source>
        <dbReference type="ARBA" id="ARBA00022801"/>
    </source>
</evidence>
<evidence type="ECO:0000259" key="5">
    <source>
        <dbReference type="SMART" id="SM00797"/>
    </source>
</evidence>